<accession>A0ABQ5YQF7</accession>
<keyword evidence="6" id="KW-0460">Magnesium</keyword>
<evidence type="ECO:0000256" key="6">
    <source>
        <dbReference type="ARBA" id="ARBA00022842"/>
    </source>
</evidence>
<evidence type="ECO:0000256" key="4">
    <source>
        <dbReference type="ARBA" id="ARBA00022723"/>
    </source>
</evidence>
<dbReference type="InterPro" id="IPR030393">
    <property type="entry name" value="G_ENGB_dom"/>
</dbReference>
<evidence type="ECO:0000256" key="10">
    <source>
        <dbReference type="HAMAP-Rule" id="MF_00321"/>
    </source>
</evidence>
<gene>
    <name evidence="10 12" type="primary">engB</name>
    <name evidence="12" type="ORF">GCM10007875_06780</name>
</gene>
<dbReference type="NCBIfam" id="TIGR03598">
    <property type="entry name" value="GTPase_YsxC"/>
    <property type="match status" value="1"/>
</dbReference>
<comment type="cofactor">
    <cofactor evidence="1">
        <name>Mg(2+)</name>
        <dbReference type="ChEBI" id="CHEBI:18420"/>
    </cofactor>
</comment>
<comment type="caution">
    <text evidence="12">The sequence shown here is derived from an EMBL/GenBank/DDBJ whole genome shotgun (WGS) entry which is preliminary data.</text>
</comment>
<reference evidence="13" key="1">
    <citation type="journal article" date="2019" name="Int. J. Syst. Evol. Microbiol.">
        <title>The Global Catalogue of Microorganisms (GCM) 10K type strain sequencing project: providing services to taxonomists for standard genome sequencing and annotation.</title>
        <authorList>
            <consortium name="The Broad Institute Genomics Platform"/>
            <consortium name="The Broad Institute Genome Sequencing Center for Infectious Disease"/>
            <person name="Wu L."/>
            <person name="Ma J."/>
        </authorList>
    </citation>
    <scope>NUCLEOTIDE SEQUENCE [LARGE SCALE GENOMIC DNA]</scope>
    <source>
        <strain evidence="13">NBRC 105857</strain>
    </source>
</reference>
<evidence type="ECO:0000256" key="3">
    <source>
        <dbReference type="ARBA" id="ARBA00022618"/>
    </source>
</evidence>
<dbReference type="InterPro" id="IPR019987">
    <property type="entry name" value="GTP-bd_ribosome_bio_YsxC"/>
</dbReference>
<dbReference type="PANTHER" id="PTHR11649:SF13">
    <property type="entry name" value="ENGB-TYPE G DOMAIN-CONTAINING PROTEIN"/>
    <property type="match status" value="1"/>
</dbReference>
<evidence type="ECO:0000256" key="2">
    <source>
        <dbReference type="ARBA" id="ARBA00009638"/>
    </source>
</evidence>
<keyword evidence="3 10" id="KW-0132">Cell division</keyword>
<dbReference type="Gene3D" id="3.40.50.300">
    <property type="entry name" value="P-loop containing nucleotide triphosphate hydrolases"/>
    <property type="match status" value="1"/>
</dbReference>
<keyword evidence="5 10" id="KW-0547">Nucleotide-binding</keyword>
<dbReference type="PROSITE" id="PS51706">
    <property type="entry name" value="G_ENGB"/>
    <property type="match status" value="1"/>
</dbReference>
<comment type="function">
    <text evidence="10">Necessary for normal cell division and for the maintenance of normal septation.</text>
</comment>
<protein>
    <recommendedName>
        <fullName evidence="10">Probable GTP-binding protein EngB</fullName>
    </recommendedName>
</protein>
<dbReference type="Proteomes" id="UP001156664">
    <property type="component" value="Unassembled WGS sequence"/>
</dbReference>
<keyword evidence="13" id="KW-1185">Reference proteome</keyword>
<keyword evidence="7 10" id="KW-0342">GTP-binding</keyword>
<keyword evidence="4" id="KW-0479">Metal-binding</keyword>
<dbReference type="PANTHER" id="PTHR11649">
    <property type="entry name" value="MSS1/TRME-RELATED GTP-BINDING PROTEIN"/>
    <property type="match status" value="1"/>
</dbReference>
<dbReference type="Pfam" id="PF01926">
    <property type="entry name" value="MMR_HSR1"/>
    <property type="match status" value="1"/>
</dbReference>
<evidence type="ECO:0000256" key="9">
    <source>
        <dbReference type="ARBA" id="ARBA00023306"/>
    </source>
</evidence>
<dbReference type="InterPro" id="IPR027417">
    <property type="entry name" value="P-loop_NTPase"/>
</dbReference>
<evidence type="ECO:0000256" key="5">
    <source>
        <dbReference type="ARBA" id="ARBA00022741"/>
    </source>
</evidence>
<evidence type="ECO:0000256" key="1">
    <source>
        <dbReference type="ARBA" id="ARBA00001946"/>
    </source>
</evidence>
<keyword evidence="9 10" id="KW-0131">Cell cycle</keyword>
<dbReference type="SUPFAM" id="SSF52540">
    <property type="entry name" value="P-loop containing nucleoside triphosphate hydrolases"/>
    <property type="match status" value="1"/>
</dbReference>
<evidence type="ECO:0000313" key="12">
    <source>
        <dbReference type="EMBL" id="GLR25590.1"/>
    </source>
</evidence>
<dbReference type="EMBL" id="BSOJ01000006">
    <property type="protein sequence ID" value="GLR25590.1"/>
    <property type="molecule type" value="Genomic_DNA"/>
</dbReference>
<dbReference type="RefSeq" id="WP_284279974.1">
    <property type="nucleotide sequence ID" value="NZ_BSOJ01000006.1"/>
</dbReference>
<dbReference type="InterPro" id="IPR006073">
    <property type="entry name" value="GTP-bd"/>
</dbReference>
<comment type="similarity">
    <text evidence="2 10">Belongs to the TRAFAC class TrmE-Era-EngA-EngB-Septin-like GTPase superfamily. EngB GTPase family.</text>
</comment>
<evidence type="ECO:0000256" key="8">
    <source>
        <dbReference type="ARBA" id="ARBA00023210"/>
    </source>
</evidence>
<organism evidence="12 13">
    <name type="scientific">Limnobacter litoralis</name>
    <dbReference type="NCBI Taxonomy" id="481366"/>
    <lineage>
        <taxon>Bacteria</taxon>
        <taxon>Pseudomonadati</taxon>
        <taxon>Pseudomonadota</taxon>
        <taxon>Betaproteobacteria</taxon>
        <taxon>Burkholderiales</taxon>
        <taxon>Burkholderiaceae</taxon>
        <taxon>Limnobacter</taxon>
    </lineage>
</organism>
<evidence type="ECO:0000259" key="11">
    <source>
        <dbReference type="PROSITE" id="PS51706"/>
    </source>
</evidence>
<evidence type="ECO:0000256" key="7">
    <source>
        <dbReference type="ARBA" id="ARBA00023134"/>
    </source>
</evidence>
<dbReference type="CDD" id="cd01876">
    <property type="entry name" value="YihA_EngB"/>
    <property type="match status" value="1"/>
</dbReference>
<feature type="domain" description="EngB-type G" evidence="11">
    <location>
        <begin position="24"/>
        <end position="205"/>
    </location>
</feature>
<name>A0ABQ5YQF7_9BURK</name>
<dbReference type="HAMAP" id="MF_00321">
    <property type="entry name" value="GTPase_EngB"/>
    <property type="match status" value="1"/>
</dbReference>
<sequence length="222" mass="24547">MTLNFHNTQFETSASKMSECPGAIVPEIVFAGRSNAGKSTAINTLCKQRQLAYASKTPGRTQLLNFFTLQLQGQVIARLVDLPGYGFAQLAQTSQSAWDRELGGYLAERGSLKGCVLIVDSRRGLQELDLALLDWVSKRQLAVHIVLSKSDKLTRQEQILCKRKVESQVKPYVELGQAVSVQLWSALKKSGIEALELRLSHWISPEQFPLPEVPPATKPVTS</sequence>
<keyword evidence="8 10" id="KW-0717">Septation</keyword>
<proteinExistence type="inferred from homology"/>
<evidence type="ECO:0000313" key="13">
    <source>
        <dbReference type="Proteomes" id="UP001156664"/>
    </source>
</evidence>